<accession>A0A1V9XQU1</accession>
<name>A0A1V9XQU1_9ACAR</name>
<dbReference type="InParanoid" id="A0A1V9XQU1"/>
<sequence>MWLAEGRQDRDTLTSHLSSVVLHLETMFFRRAALSLVRTYATASKPPLVQRIKKRFEWAFSEQPRLARAAVFIYETSVDNIDTFFWIKHFKMADTYLSWFLITE</sequence>
<feature type="non-terminal residue" evidence="1">
    <location>
        <position position="104"/>
    </location>
</feature>
<organism evidence="1 2">
    <name type="scientific">Tropilaelaps mercedesae</name>
    <dbReference type="NCBI Taxonomy" id="418985"/>
    <lineage>
        <taxon>Eukaryota</taxon>
        <taxon>Metazoa</taxon>
        <taxon>Ecdysozoa</taxon>
        <taxon>Arthropoda</taxon>
        <taxon>Chelicerata</taxon>
        <taxon>Arachnida</taxon>
        <taxon>Acari</taxon>
        <taxon>Parasitiformes</taxon>
        <taxon>Mesostigmata</taxon>
        <taxon>Gamasina</taxon>
        <taxon>Dermanyssoidea</taxon>
        <taxon>Laelapidae</taxon>
        <taxon>Tropilaelaps</taxon>
    </lineage>
</organism>
<evidence type="ECO:0000313" key="1">
    <source>
        <dbReference type="EMBL" id="OQR75876.1"/>
    </source>
</evidence>
<dbReference type="AlphaFoldDB" id="A0A1V9XQU1"/>
<dbReference type="OrthoDB" id="4007at2759"/>
<evidence type="ECO:0000313" key="2">
    <source>
        <dbReference type="Proteomes" id="UP000192247"/>
    </source>
</evidence>
<keyword evidence="2" id="KW-1185">Reference proteome</keyword>
<reference evidence="1 2" key="1">
    <citation type="journal article" date="2017" name="Gigascience">
        <title>Draft genome of the honey bee ectoparasitic mite, Tropilaelaps mercedesae, is shaped by the parasitic life history.</title>
        <authorList>
            <person name="Dong X."/>
            <person name="Armstrong S.D."/>
            <person name="Xia D."/>
            <person name="Makepeace B.L."/>
            <person name="Darby A.C."/>
            <person name="Kadowaki T."/>
        </authorList>
    </citation>
    <scope>NUCLEOTIDE SEQUENCE [LARGE SCALE GENOMIC DNA]</scope>
    <source>
        <strain evidence="1">Wuxi-XJTLU</strain>
    </source>
</reference>
<comment type="caution">
    <text evidence="1">The sequence shown here is derived from an EMBL/GenBank/DDBJ whole genome shotgun (WGS) entry which is preliminary data.</text>
</comment>
<proteinExistence type="predicted"/>
<gene>
    <name evidence="1" type="ORF">BIW11_08140</name>
</gene>
<dbReference type="EMBL" id="MNPL01005645">
    <property type="protein sequence ID" value="OQR75876.1"/>
    <property type="molecule type" value="Genomic_DNA"/>
</dbReference>
<dbReference type="Proteomes" id="UP000192247">
    <property type="component" value="Unassembled WGS sequence"/>
</dbReference>
<protein>
    <submittedName>
        <fullName evidence="1">Ubiquinol-cytochrome c reductase complex chaperone CBP3-like</fullName>
    </submittedName>
</protein>